<keyword evidence="3" id="KW-1185">Reference proteome</keyword>
<dbReference type="Pfam" id="PF04155">
    <property type="entry name" value="Ground-like"/>
    <property type="match status" value="1"/>
</dbReference>
<feature type="domain" description="Ground-like" evidence="2">
    <location>
        <begin position="1"/>
        <end position="82"/>
    </location>
</feature>
<feature type="region of interest" description="Disordered" evidence="1">
    <location>
        <begin position="232"/>
        <end position="251"/>
    </location>
</feature>
<feature type="region of interest" description="Disordered" evidence="1">
    <location>
        <begin position="191"/>
        <end position="210"/>
    </location>
</feature>
<name>A0A9J2PRK0_ASCLU</name>
<evidence type="ECO:0000259" key="2">
    <source>
        <dbReference type="Pfam" id="PF04155"/>
    </source>
</evidence>
<evidence type="ECO:0000313" key="4">
    <source>
        <dbReference type="WBParaSite" id="ALUE_0001258701-mRNA-1"/>
    </source>
</evidence>
<evidence type="ECO:0000313" key="3">
    <source>
        <dbReference type="Proteomes" id="UP000036681"/>
    </source>
</evidence>
<accession>A0A9J2PRK0</accession>
<protein>
    <submittedName>
        <fullName evidence="4">Ground-like domain-containing protein</fullName>
    </submittedName>
</protein>
<proteinExistence type="predicted"/>
<dbReference type="AlphaFoldDB" id="A0A9J2PRK0"/>
<dbReference type="WBParaSite" id="ALUE_0001258701-mRNA-1">
    <property type="protein sequence ID" value="ALUE_0001258701-mRNA-1"/>
    <property type="gene ID" value="ALUE_0001258701"/>
</dbReference>
<organism evidence="3 4">
    <name type="scientific">Ascaris lumbricoides</name>
    <name type="common">Giant roundworm</name>
    <dbReference type="NCBI Taxonomy" id="6252"/>
    <lineage>
        <taxon>Eukaryota</taxon>
        <taxon>Metazoa</taxon>
        <taxon>Ecdysozoa</taxon>
        <taxon>Nematoda</taxon>
        <taxon>Chromadorea</taxon>
        <taxon>Rhabditida</taxon>
        <taxon>Spirurina</taxon>
        <taxon>Ascaridomorpha</taxon>
        <taxon>Ascaridoidea</taxon>
        <taxon>Ascarididae</taxon>
        <taxon>Ascaris</taxon>
    </lineage>
</organism>
<feature type="compositionally biased region" description="Polar residues" evidence="1">
    <location>
        <begin position="199"/>
        <end position="210"/>
    </location>
</feature>
<dbReference type="Proteomes" id="UP000036681">
    <property type="component" value="Unplaced"/>
</dbReference>
<feature type="region of interest" description="Disordered" evidence="1">
    <location>
        <begin position="133"/>
        <end position="156"/>
    </location>
</feature>
<sequence>MCCNESLELQMRETYKRLLRNTPSYDSCNVQKLANVIQKDVERKFSTPFEVIVALDDFALLSHFISDLICKIELNGRYIAAYASYNITSNEERRENAATQIGSIAHANVLTESAHNIRDRYLFNKTQFPVATETTEENQETQLRSEPSNMNFDGPPLDNKTDMFVRHMTIEQSLETTPCLQRSMEKSFPFRSNDILGNESPSFASTEESQEPMNSILLKGLTKISSSHRLFPGSSANMQNSSSQGVSSDFTNKETSNKQMLITDPLMSRISKTFSNDASVLKSDTSNVFGNNESHIIKEELKKMNTSKYFAKALSLLGAWLVKKFNQSEAVRDVSSNVGPVTTSFKVSMHFIDYL</sequence>
<dbReference type="PANTHER" id="PTHR31967:SF20">
    <property type="entry name" value="GROUND-LIKE DOMAIN-CONTAINING PROTEIN"/>
    <property type="match status" value="1"/>
</dbReference>
<reference evidence="4" key="1">
    <citation type="submission" date="2023-03" db="UniProtKB">
        <authorList>
            <consortium name="WormBaseParasite"/>
        </authorList>
    </citation>
    <scope>IDENTIFICATION</scope>
</reference>
<evidence type="ECO:0000256" key="1">
    <source>
        <dbReference type="SAM" id="MobiDB-lite"/>
    </source>
</evidence>
<dbReference type="PANTHER" id="PTHR31967">
    <property type="entry name" value="GROUNDHOG (HEDGEHOG-LIKE FAMILY)-RELATED"/>
    <property type="match status" value="1"/>
</dbReference>
<dbReference type="InterPro" id="IPR007284">
    <property type="entry name" value="Ground-like_dom"/>
</dbReference>
<feature type="compositionally biased region" description="Polar residues" evidence="1">
    <location>
        <begin position="232"/>
        <end position="250"/>
    </location>
</feature>